<dbReference type="EMBL" id="KN839861">
    <property type="protein sequence ID" value="KIJ61520.1"/>
    <property type="molecule type" value="Genomic_DNA"/>
</dbReference>
<gene>
    <name evidence="2" type="ORF">HYDPIDRAFT_96187</name>
</gene>
<keyword evidence="1" id="KW-0732">Signal</keyword>
<dbReference type="HOGENOM" id="CLU_061599_0_0_1"/>
<evidence type="ECO:0000256" key="1">
    <source>
        <dbReference type="SAM" id="SignalP"/>
    </source>
</evidence>
<evidence type="ECO:0000313" key="2">
    <source>
        <dbReference type="EMBL" id="KIJ61520.1"/>
    </source>
</evidence>
<dbReference type="Proteomes" id="UP000053820">
    <property type="component" value="Unassembled WGS sequence"/>
</dbReference>
<keyword evidence="3" id="KW-1185">Reference proteome</keyword>
<accession>A0A0C9VU27</accession>
<evidence type="ECO:0000313" key="3">
    <source>
        <dbReference type="Proteomes" id="UP000053820"/>
    </source>
</evidence>
<protein>
    <submittedName>
        <fullName evidence="2">Uncharacterized protein</fullName>
    </submittedName>
</protein>
<dbReference type="OrthoDB" id="3255642at2759"/>
<feature type="signal peptide" evidence="1">
    <location>
        <begin position="1"/>
        <end position="19"/>
    </location>
</feature>
<organism evidence="2 3">
    <name type="scientific">Hydnomerulius pinastri MD-312</name>
    <dbReference type="NCBI Taxonomy" id="994086"/>
    <lineage>
        <taxon>Eukaryota</taxon>
        <taxon>Fungi</taxon>
        <taxon>Dikarya</taxon>
        <taxon>Basidiomycota</taxon>
        <taxon>Agaricomycotina</taxon>
        <taxon>Agaricomycetes</taxon>
        <taxon>Agaricomycetidae</taxon>
        <taxon>Boletales</taxon>
        <taxon>Boletales incertae sedis</taxon>
        <taxon>Leucogyrophana</taxon>
    </lineage>
</organism>
<sequence>MVSIMHLLIFLLAPVAVLACEGDCIIDITNQYLIQYSPVVINTFQTMANLIDAKIIPPSSRRQDSISYFTPALHAYNKTAYAGLEHAIFPSYFHGKCQDANGINPPGCPNPDCPKVCGTPGSMVHFYPKLCSIVFEQTRSLLTNLTSPGSKTYKQMEAMVLADASKGKRRALSKVSRFAKLQARGTTNAKTTFASIMKSFPQTMEDTCGGPSLSQCSWEQPMKTFILQYP</sequence>
<name>A0A0C9VU27_9AGAM</name>
<reference evidence="2 3" key="1">
    <citation type="submission" date="2014-04" db="EMBL/GenBank/DDBJ databases">
        <title>Evolutionary Origins and Diversification of the Mycorrhizal Mutualists.</title>
        <authorList>
            <consortium name="DOE Joint Genome Institute"/>
            <consortium name="Mycorrhizal Genomics Consortium"/>
            <person name="Kohler A."/>
            <person name="Kuo A."/>
            <person name="Nagy L.G."/>
            <person name="Floudas D."/>
            <person name="Copeland A."/>
            <person name="Barry K.W."/>
            <person name="Cichocki N."/>
            <person name="Veneault-Fourrey C."/>
            <person name="LaButti K."/>
            <person name="Lindquist E.A."/>
            <person name="Lipzen A."/>
            <person name="Lundell T."/>
            <person name="Morin E."/>
            <person name="Murat C."/>
            <person name="Riley R."/>
            <person name="Ohm R."/>
            <person name="Sun H."/>
            <person name="Tunlid A."/>
            <person name="Henrissat B."/>
            <person name="Grigoriev I.V."/>
            <person name="Hibbett D.S."/>
            <person name="Martin F."/>
        </authorList>
    </citation>
    <scope>NUCLEOTIDE SEQUENCE [LARGE SCALE GENOMIC DNA]</scope>
    <source>
        <strain evidence="2 3">MD-312</strain>
    </source>
</reference>
<proteinExistence type="predicted"/>
<dbReference type="AlphaFoldDB" id="A0A0C9VU27"/>
<feature type="chain" id="PRO_5002204849" evidence="1">
    <location>
        <begin position="20"/>
        <end position="230"/>
    </location>
</feature>